<comment type="caution">
    <text evidence="2">The sequence shown here is derived from an EMBL/GenBank/DDBJ whole genome shotgun (WGS) entry which is preliminary data.</text>
</comment>
<evidence type="ECO:0000313" key="2">
    <source>
        <dbReference type="EMBL" id="KPD24078.1"/>
    </source>
</evidence>
<keyword evidence="1" id="KW-0472">Membrane</keyword>
<dbReference type="RefSeq" id="WP_053953397.1">
    <property type="nucleotide sequence ID" value="NZ_FNCB01000005.1"/>
</dbReference>
<dbReference type="EMBL" id="LHSG01000004">
    <property type="protein sequence ID" value="KPD24078.1"/>
    <property type="molecule type" value="Genomic_DNA"/>
</dbReference>
<dbReference type="Proteomes" id="UP000053030">
    <property type="component" value="Unassembled WGS sequence"/>
</dbReference>
<accession>A0A837NG63</accession>
<sequence>MASLNLVSKDNRYHVFKHPALSFIGVSLCLGAIALTAQFIVSYQPIIDNANKIALQQSQQLESRKHKQHIYEKQRQAQVKRDAFLRRQQSVSDELNAFAGLLEKLPIESGEASIKLSNSRLEVTSLYDRIAQTEALKNWLNAHWKNPEVASSLHQQLLPEKRVLFVLERSSS</sequence>
<keyword evidence="3" id="KW-1185">Reference proteome</keyword>
<feature type="transmembrane region" description="Helical" evidence="1">
    <location>
        <begin position="20"/>
        <end position="43"/>
    </location>
</feature>
<evidence type="ECO:0000313" key="3">
    <source>
        <dbReference type="Proteomes" id="UP000053030"/>
    </source>
</evidence>
<dbReference type="AlphaFoldDB" id="A0A837NG63"/>
<dbReference type="OrthoDB" id="9992657at2"/>
<gene>
    <name evidence="2" type="ORF">AFK76_06005</name>
</gene>
<evidence type="ECO:0000256" key="1">
    <source>
        <dbReference type="SAM" id="Phobius"/>
    </source>
</evidence>
<keyword evidence="1" id="KW-0812">Transmembrane</keyword>
<organism evidence="2 3">
    <name type="scientific">Idiomarina zobellii</name>
    <dbReference type="NCBI Taxonomy" id="86103"/>
    <lineage>
        <taxon>Bacteria</taxon>
        <taxon>Pseudomonadati</taxon>
        <taxon>Pseudomonadota</taxon>
        <taxon>Gammaproteobacteria</taxon>
        <taxon>Alteromonadales</taxon>
        <taxon>Idiomarinaceae</taxon>
        <taxon>Idiomarina</taxon>
    </lineage>
</organism>
<reference evidence="2 3" key="1">
    <citation type="submission" date="2015-08" db="EMBL/GenBank/DDBJ databases">
        <title>Genome sequencing and assembly of the deep-sea bacterium Idiomarina zobellii.</title>
        <authorList>
            <person name="Mithoefer S.D."/>
            <person name="Rheaume B.A."/>
            <person name="MacLea K.S."/>
        </authorList>
    </citation>
    <scope>NUCLEOTIDE SEQUENCE [LARGE SCALE GENOMIC DNA]</scope>
    <source>
        <strain evidence="2 3">KMM 231</strain>
    </source>
</reference>
<proteinExistence type="predicted"/>
<keyword evidence="1" id="KW-1133">Transmembrane helix</keyword>
<name>A0A837NG63_9GAMM</name>
<protein>
    <submittedName>
        <fullName evidence="2">Uncharacterized protein</fullName>
    </submittedName>
</protein>